<feature type="chain" id="PRO_5022897289" evidence="1">
    <location>
        <begin position="18"/>
        <end position="110"/>
    </location>
</feature>
<dbReference type="OrthoDB" id="5348716at2759"/>
<dbReference type="Proteomes" id="UP000308652">
    <property type="component" value="Unassembled WGS sequence"/>
</dbReference>
<keyword evidence="1" id="KW-0732">Signal</keyword>
<keyword evidence="3" id="KW-1185">Reference proteome</keyword>
<evidence type="ECO:0000313" key="3">
    <source>
        <dbReference type="Proteomes" id="UP000308652"/>
    </source>
</evidence>
<evidence type="ECO:0000256" key="1">
    <source>
        <dbReference type="SAM" id="SignalP"/>
    </source>
</evidence>
<reference evidence="2 3" key="1">
    <citation type="journal article" date="2019" name="Nat. Ecol. Evol.">
        <title>Megaphylogeny resolves global patterns of mushroom evolution.</title>
        <authorList>
            <person name="Varga T."/>
            <person name="Krizsan K."/>
            <person name="Foldi C."/>
            <person name="Dima B."/>
            <person name="Sanchez-Garcia M."/>
            <person name="Sanchez-Ramirez S."/>
            <person name="Szollosi G.J."/>
            <person name="Szarkandi J.G."/>
            <person name="Papp V."/>
            <person name="Albert L."/>
            <person name="Andreopoulos W."/>
            <person name="Angelini C."/>
            <person name="Antonin V."/>
            <person name="Barry K.W."/>
            <person name="Bougher N.L."/>
            <person name="Buchanan P."/>
            <person name="Buyck B."/>
            <person name="Bense V."/>
            <person name="Catcheside P."/>
            <person name="Chovatia M."/>
            <person name="Cooper J."/>
            <person name="Damon W."/>
            <person name="Desjardin D."/>
            <person name="Finy P."/>
            <person name="Geml J."/>
            <person name="Haridas S."/>
            <person name="Hughes K."/>
            <person name="Justo A."/>
            <person name="Karasinski D."/>
            <person name="Kautmanova I."/>
            <person name="Kiss B."/>
            <person name="Kocsube S."/>
            <person name="Kotiranta H."/>
            <person name="LaButti K.M."/>
            <person name="Lechner B.E."/>
            <person name="Liimatainen K."/>
            <person name="Lipzen A."/>
            <person name="Lukacs Z."/>
            <person name="Mihaltcheva S."/>
            <person name="Morgado L.N."/>
            <person name="Niskanen T."/>
            <person name="Noordeloos M.E."/>
            <person name="Ohm R.A."/>
            <person name="Ortiz-Santana B."/>
            <person name="Ovrebo C."/>
            <person name="Racz N."/>
            <person name="Riley R."/>
            <person name="Savchenko A."/>
            <person name="Shiryaev A."/>
            <person name="Soop K."/>
            <person name="Spirin V."/>
            <person name="Szebenyi C."/>
            <person name="Tomsovsky M."/>
            <person name="Tulloss R.E."/>
            <person name="Uehling J."/>
            <person name="Grigoriev I.V."/>
            <person name="Vagvolgyi C."/>
            <person name="Papp T."/>
            <person name="Martin F.M."/>
            <person name="Miettinen O."/>
            <person name="Hibbett D.S."/>
            <person name="Nagy L.G."/>
        </authorList>
    </citation>
    <scope>NUCLEOTIDE SEQUENCE [LARGE SCALE GENOMIC DNA]</scope>
    <source>
        <strain evidence="2 3">CBS 166.37</strain>
    </source>
</reference>
<evidence type="ECO:0000313" key="2">
    <source>
        <dbReference type="EMBL" id="TFK35361.1"/>
    </source>
</evidence>
<accession>A0A5C3M2U1</accession>
<gene>
    <name evidence="2" type="ORF">BDQ12DRAFT_321278</name>
</gene>
<feature type="signal peptide" evidence="1">
    <location>
        <begin position="1"/>
        <end position="17"/>
    </location>
</feature>
<name>A0A5C3M2U1_9AGAR</name>
<proteinExistence type="predicted"/>
<dbReference type="EMBL" id="ML213622">
    <property type="protein sequence ID" value="TFK35361.1"/>
    <property type="molecule type" value="Genomic_DNA"/>
</dbReference>
<organism evidence="2 3">
    <name type="scientific">Crucibulum laeve</name>
    <dbReference type="NCBI Taxonomy" id="68775"/>
    <lineage>
        <taxon>Eukaryota</taxon>
        <taxon>Fungi</taxon>
        <taxon>Dikarya</taxon>
        <taxon>Basidiomycota</taxon>
        <taxon>Agaricomycotina</taxon>
        <taxon>Agaricomycetes</taxon>
        <taxon>Agaricomycetidae</taxon>
        <taxon>Agaricales</taxon>
        <taxon>Agaricineae</taxon>
        <taxon>Nidulariaceae</taxon>
        <taxon>Crucibulum</taxon>
    </lineage>
</organism>
<sequence length="110" mass="11654">MLKAYFIVPFLAHAAVAICPGFNFGIGNVEPLGGGVNRWTVFDDNCNAVDGLTTNQNPCTQGIFGCSPAPVIFNHYRNTFTGLQYACRTDPNSGSCGGVTISVCCRNDGN</sequence>
<protein>
    <submittedName>
        <fullName evidence="2">Uncharacterized protein</fullName>
    </submittedName>
</protein>
<dbReference type="AlphaFoldDB" id="A0A5C3M2U1"/>